<dbReference type="OrthoDB" id="5477114at2"/>
<dbReference type="PANTHER" id="PTHR43681:SF1">
    <property type="entry name" value="SARCALUMENIN"/>
    <property type="match status" value="1"/>
</dbReference>
<protein>
    <submittedName>
        <fullName evidence="2">GTP-binding protein HSR1</fullName>
    </submittedName>
</protein>
<dbReference type="AlphaFoldDB" id="A0A2T1G3R6"/>
<name>A0A2T1G3R6_9CYAN</name>
<organism evidence="2 3">
    <name type="scientific">Chamaesiphon polymorphus CCALA 037</name>
    <dbReference type="NCBI Taxonomy" id="2107692"/>
    <lineage>
        <taxon>Bacteria</taxon>
        <taxon>Bacillati</taxon>
        <taxon>Cyanobacteriota</taxon>
        <taxon>Cyanophyceae</taxon>
        <taxon>Gomontiellales</taxon>
        <taxon>Chamaesiphonaceae</taxon>
        <taxon>Chamaesiphon</taxon>
    </lineage>
</organism>
<reference evidence="2 3" key="1">
    <citation type="submission" date="2018-03" db="EMBL/GenBank/DDBJ databases">
        <title>The ancient ancestry and fast evolution of plastids.</title>
        <authorList>
            <person name="Moore K.R."/>
            <person name="Magnabosco C."/>
            <person name="Momper L."/>
            <person name="Gold D.A."/>
            <person name="Bosak T."/>
            <person name="Fournier G.P."/>
        </authorList>
    </citation>
    <scope>NUCLEOTIDE SEQUENCE [LARGE SCALE GENOMIC DNA]</scope>
    <source>
        <strain evidence="2 3">CCALA 037</strain>
    </source>
</reference>
<sequence>MPELSLEQRVDNLFQSALDLTSGNPDLAIVERELRQSLARLHQPMRVAIVGLIKAGKSTMMNALLGEHLVPTGNVEATFNVNVFRWGDRPSLQVHYKDERPPETKSFDELQSLTLRAAANRDYLRSIKYIEVTYPNSILHSFDLIDTPGLESHYRDDSDNTRQFLQLHGTELSEVTQAEAQGADAVMYLFGHSLAMADKEIIELFQGGEVSQATPINAIGVLTKTDLYWSDPSITEPMVAAERVCQRLAHHPQARNLFYTIYPVCAHLALGARTLTDREWDILDRLITIPPDRFERLLRNINRFNEREYPDIPILPQERRLLAERLGQYGVWQAYNLRRSGSGDRHRLITALLEHSGIDRLRDTLVSHFGHRAYLIKLIRVLRQFKTIYFQSRPKLAGKSLQVLEEIAGRFEEIETQEHRLIELNILQNFYRRKLDFDERETRDLLAVTGEFGTDCGSKLDLGERATIPEMLAVANEKLHYWQTRSADYLTIDRDTLTAAKTMARSYELIFQRLQLAKNYLYL</sequence>
<dbReference type="SUPFAM" id="SSF52540">
    <property type="entry name" value="P-loop containing nucleoside triphosphate hydrolases"/>
    <property type="match status" value="1"/>
</dbReference>
<feature type="domain" description="Dynamin N-terminal" evidence="1">
    <location>
        <begin position="47"/>
        <end position="224"/>
    </location>
</feature>
<dbReference type="Pfam" id="PF00350">
    <property type="entry name" value="Dynamin_N"/>
    <property type="match status" value="1"/>
</dbReference>
<dbReference type="InterPro" id="IPR051943">
    <property type="entry name" value="TRAFAC_Dynamin-like_GTPase"/>
</dbReference>
<dbReference type="InterPro" id="IPR027417">
    <property type="entry name" value="P-loop_NTPase"/>
</dbReference>
<keyword evidence="3" id="KW-1185">Reference proteome</keyword>
<dbReference type="Gene3D" id="3.40.50.300">
    <property type="entry name" value="P-loop containing nucleotide triphosphate hydrolases"/>
    <property type="match status" value="1"/>
</dbReference>
<comment type="caution">
    <text evidence="2">The sequence shown here is derived from an EMBL/GenBank/DDBJ whole genome shotgun (WGS) entry which is preliminary data.</text>
</comment>
<dbReference type="PANTHER" id="PTHR43681">
    <property type="entry name" value="TRANSMEMBRANE GTPASE FZO"/>
    <property type="match status" value="1"/>
</dbReference>
<accession>A0A2T1G3R6</accession>
<dbReference type="RefSeq" id="WP_106309445.1">
    <property type="nucleotide sequence ID" value="NZ_PVWO01000343.1"/>
</dbReference>
<evidence type="ECO:0000313" key="2">
    <source>
        <dbReference type="EMBL" id="PSB51897.1"/>
    </source>
</evidence>
<dbReference type="InterPro" id="IPR045063">
    <property type="entry name" value="Dynamin_N"/>
</dbReference>
<evidence type="ECO:0000259" key="1">
    <source>
        <dbReference type="Pfam" id="PF00350"/>
    </source>
</evidence>
<gene>
    <name evidence="2" type="ORF">C7B77_21050</name>
</gene>
<evidence type="ECO:0000313" key="3">
    <source>
        <dbReference type="Proteomes" id="UP000238937"/>
    </source>
</evidence>
<dbReference type="EMBL" id="PVWO01000343">
    <property type="protein sequence ID" value="PSB51897.1"/>
    <property type="molecule type" value="Genomic_DNA"/>
</dbReference>
<dbReference type="Proteomes" id="UP000238937">
    <property type="component" value="Unassembled WGS sequence"/>
</dbReference>
<proteinExistence type="predicted"/>